<dbReference type="CDD" id="cd06455">
    <property type="entry name" value="M3A_TOP"/>
    <property type="match status" value="1"/>
</dbReference>
<comment type="cofactor">
    <cofactor evidence="7">
        <name>Zn(2+)</name>
        <dbReference type="ChEBI" id="CHEBI:29105"/>
    </cofactor>
    <text evidence="7">Binds 1 zinc ion.</text>
</comment>
<dbReference type="GO" id="GO:0006508">
    <property type="term" value="P:proteolysis"/>
    <property type="evidence" value="ECO:0007669"/>
    <property type="project" value="UniProtKB-KW"/>
</dbReference>
<evidence type="ECO:0000256" key="1">
    <source>
        <dbReference type="ARBA" id="ARBA00006040"/>
    </source>
</evidence>
<reference evidence="10" key="1">
    <citation type="journal article" date="2017" name="Genome Biol.">
        <title>Comparative genomics reveals high biological diversity and specific adaptations in the industrially and medically important fungal genus Aspergillus.</title>
        <authorList>
            <person name="de Vries R.P."/>
            <person name="Riley R."/>
            <person name="Wiebenga A."/>
            <person name="Aguilar-Osorio G."/>
            <person name="Amillis S."/>
            <person name="Uchima C.A."/>
            <person name="Anderluh G."/>
            <person name="Asadollahi M."/>
            <person name="Askin M."/>
            <person name="Barry K."/>
            <person name="Battaglia E."/>
            <person name="Bayram O."/>
            <person name="Benocci T."/>
            <person name="Braus-Stromeyer S.A."/>
            <person name="Caldana C."/>
            <person name="Canovas D."/>
            <person name="Cerqueira G.C."/>
            <person name="Chen F."/>
            <person name="Chen W."/>
            <person name="Choi C."/>
            <person name="Clum A."/>
            <person name="Dos Santos R.A."/>
            <person name="Damasio A.R."/>
            <person name="Diallinas G."/>
            <person name="Emri T."/>
            <person name="Fekete E."/>
            <person name="Flipphi M."/>
            <person name="Freyberg S."/>
            <person name="Gallo A."/>
            <person name="Gournas C."/>
            <person name="Habgood R."/>
            <person name="Hainaut M."/>
            <person name="Harispe M.L."/>
            <person name="Henrissat B."/>
            <person name="Hilden K.S."/>
            <person name="Hope R."/>
            <person name="Hossain A."/>
            <person name="Karabika E."/>
            <person name="Karaffa L."/>
            <person name="Karanyi Z."/>
            <person name="Krasevec N."/>
            <person name="Kuo A."/>
            <person name="Kusch H."/>
            <person name="LaButti K."/>
            <person name="Lagendijk E.L."/>
            <person name="Lapidus A."/>
            <person name="Levasseur A."/>
            <person name="Lindquist E."/>
            <person name="Lipzen A."/>
            <person name="Logrieco A.F."/>
            <person name="MacCabe A."/>
            <person name="Maekelae M.R."/>
            <person name="Malavazi I."/>
            <person name="Melin P."/>
            <person name="Meyer V."/>
            <person name="Mielnichuk N."/>
            <person name="Miskei M."/>
            <person name="Molnar A.P."/>
            <person name="Mule G."/>
            <person name="Ngan C.Y."/>
            <person name="Orejas M."/>
            <person name="Orosz E."/>
            <person name="Ouedraogo J.P."/>
            <person name="Overkamp K.M."/>
            <person name="Park H.-S."/>
            <person name="Perrone G."/>
            <person name="Piumi F."/>
            <person name="Punt P.J."/>
            <person name="Ram A.F."/>
            <person name="Ramon A."/>
            <person name="Rauscher S."/>
            <person name="Record E."/>
            <person name="Riano-Pachon D.M."/>
            <person name="Robert V."/>
            <person name="Roehrig J."/>
            <person name="Ruller R."/>
            <person name="Salamov A."/>
            <person name="Salih N.S."/>
            <person name="Samson R.A."/>
            <person name="Sandor E."/>
            <person name="Sanguinetti M."/>
            <person name="Schuetze T."/>
            <person name="Sepcic K."/>
            <person name="Shelest E."/>
            <person name="Sherlock G."/>
            <person name="Sophianopoulou V."/>
            <person name="Squina F.M."/>
            <person name="Sun H."/>
            <person name="Susca A."/>
            <person name="Todd R.B."/>
            <person name="Tsang A."/>
            <person name="Unkles S.E."/>
            <person name="van de Wiele N."/>
            <person name="van Rossen-Uffink D."/>
            <person name="Oliveira J.V."/>
            <person name="Vesth T.C."/>
            <person name="Visser J."/>
            <person name="Yu J.-H."/>
            <person name="Zhou M."/>
            <person name="Andersen M.R."/>
            <person name="Archer D.B."/>
            <person name="Baker S.E."/>
            <person name="Benoit I."/>
            <person name="Brakhage A.A."/>
            <person name="Braus G.H."/>
            <person name="Fischer R."/>
            <person name="Frisvad J.C."/>
            <person name="Goldman G.H."/>
            <person name="Houbraken J."/>
            <person name="Oakley B."/>
            <person name="Pocsi I."/>
            <person name="Scazzocchio C."/>
            <person name="Seiboth B."/>
            <person name="vanKuyk P.A."/>
            <person name="Wortman J."/>
            <person name="Dyer P.S."/>
            <person name="Grigoriev I.V."/>
        </authorList>
    </citation>
    <scope>NUCLEOTIDE SEQUENCE [LARGE SCALE GENOMIC DNA]</scope>
    <source>
        <strain evidence="10">ITEM 5010</strain>
    </source>
</reference>
<dbReference type="Proteomes" id="UP000188318">
    <property type="component" value="Unassembled WGS sequence"/>
</dbReference>
<gene>
    <name evidence="9" type="ORF">ASPCADRAFT_168482</name>
</gene>
<dbReference type="InterPro" id="IPR024080">
    <property type="entry name" value="Neurolysin/TOP_N"/>
</dbReference>
<dbReference type="GO" id="GO:0046872">
    <property type="term" value="F:metal ion binding"/>
    <property type="evidence" value="ECO:0007669"/>
    <property type="project" value="UniProtKB-UniRule"/>
</dbReference>
<dbReference type="InterPro" id="IPR024079">
    <property type="entry name" value="MetalloPept_cat_dom_sf"/>
</dbReference>
<evidence type="ECO:0000313" key="10">
    <source>
        <dbReference type="Proteomes" id="UP000188318"/>
    </source>
</evidence>
<proteinExistence type="inferred from homology"/>
<dbReference type="PANTHER" id="PTHR11804">
    <property type="entry name" value="PROTEASE M3 THIMET OLIGOPEPTIDASE-RELATED"/>
    <property type="match status" value="1"/>
</dbReference>
<keyword evidence="3 7" id="KW-0479">Metal-binding</keyword>
<dbReference type="EMBL" id="KV907499">
    <property type="protein sequence ID" value="OOF95808.1"/>
    <property type="molecule type" value="Genomic_DNA"/>
</dbReference>
<evidence type="ECO:0000256" key="6">
    <source>
        <dbReference type="ARBA" id="ARBA00023049"/>
    </source>
</evidence>
<keyword evidence="4 7" id="KW-0378">Hydrolase</keyword>
<dbReference type="VEuPathDB" id="FungiDB:ASPCADRAFT_168482"/>
<protein>
    <recommendedName>
        <fullName evidence="8">Peptidase M3A/M3B catalytic domain-containing protein</fullName>
    </recommendedName>
</protein>
<dbReference type="GO" id="GO:0004222">
    <property type="term" value="F:metalloendopeptidase activity"/>
    <property type="evidence" value="ECO:0007669"/>
    <property type="project" value="InterPro"/>
</dbReference>
<dbReference type="GO" id="GO:0005758">
    <property type="term" value="C:mitochondrial intermembrane space"/>
    <property type="evidence" value="ECO:0007669"/>
    <property type="project" value="TreeGrafter"/>
</dbReference>
<dbReference type="Gene3D" id="1.10.1370.10">
    <property type="entry name" value="Neurolysin, domain 3"/>
    <property type="match status" value="1"/>
</dbReference>
<evidence type="ECO:0000256" key="2">
    <source>
        <dbReference type="ARBA" id="ARBA00022670"/>
    </source>
</evidence>
<accession>A0A1R3RMU1</accession>
<dbReference type="SUPFAM" id="SSF55486">
    <property type="entry name" value="Metalloproteases ('zincins'), catalytic domain"/>
    <property type="match status" value="1"/>
</dbReference>
<dbReference type="OrthoDB" id="534666at2759"/>
<dbReference type="OMA" id="QLAMIDM"/>
<keyword evidence="2 7" id="KW-0645">Protease</keyword>
<dbReference type="FunFam" id="3.40.390.10:FF:000074">
    <property type="entry name" value="Metalloprotease"/>
    <property type="match status" value="1"/>
</dbReference>
<evidence type="ECO:0000256" key="5">
    <source>
        <dbReference type="ARBA" id="ARBA00022833"/>
    </source>
</evidence>
<dbReference type="InterPro" id="IPR045090">
    <property type="entry name" value="Pept_M3A_M3B"/>
</dbReference>
<dbReference type="AlphaFoldDB" id="A0A1R3RMU1"/>
<dbReference type="Pfam" id="PF01432">
    <property type="entry name" value="Peptidase_M3"/>
    <property type="match status" value="1"/>
</dbReference>
<feature type="domain" description="Peptidase M3A/M3B catalytic" evidence="8">
    <location>
        <begin position="213"/>
        <end position="692"/>
    </location>
</feature>
<evidence type="ECO:0000256" key="7">
    <source>
        <dbReference type="RuleBase" id="RU003435"/>
    </source>
</evidence>
<name>A0A1R3RMU1_ASPC5</name>
<evidence type="ECO:0000256" key="3">
    <source>
        <dbReference type="ARBA" id="ARBA00022723"/>
    </source>
</evidence>
<dbReference type="GO" id="GO:0006518">
    <property type="term" value="P:peptide metabolic process"/>
    <property type="evidence" value="ECO:0007669"/>
    <property type="project" value="TreeGrafter"/>
</dbReference>
<evidence type="ECO:0000259" key="8">
    <source>
        <dbReference type="Pfam" id="PF01432"/>
    </source>
</evidence>
<dbReference type="Gene3D" id="1.20.1050.40">
    <property type="entry name" value="Endopeptidase. Chain P, domain 1"/>
    <property type="match status" value="1"/>
</dbReference>
<dbReference type="InterPro" id="IPR001567">
    <property type="entry name" value="Pept_M3A_M3B_dom"/>
</dbReference>
<sequence length="699" mass="80324">MASLPSVPSADQILPLMQEIINQLTQSRISILQTITPPTATFANTLLPLAQVENAVQGQLAMIDMLQYGAPSRATQDVVHTALGLYANARAEWIADAGFFHLLQAVRDKQEDFDALDAESQHLLERELLEYRMAGHGVLDGKDVEEFLREGAGIAEVERKFQENLSRENGGIWFTRDELEGVPASELGKWLSEGNGGDERLFVPFANGGTIAVLTHARHPETRKKMFLADNQKLKANKLLFEEIIRRRARQAHRLHYSTHVEYRLQRRMVKDPEWLRGFLTDLKPTLGSRGKDEIAVLQRRRLEDLQEKGYDPHRLEQGFPPWDKLYYARLVEREADIDQLQLSEFFPLEQTAAGMLDIFASVLGLRFDPVEADKEALWHESIRVFSVRESTPNGNFIGYLYFDLLWRENKYRGNQSVNLQCGYLRPDGTRQYPVTSLMCSFPTPTPSSCALLKHPQVVTLFHEMGHGIHDLLAQTKYVRFHGYRLPPDFGEMPSMMLENWCWMKDVLQGLSRHYTTLEPNYLIEWRKQHPGASDPPTKIPEDLVDRLIKHRYLNRGLYHLYQLSISIFDVQIHSLHTDADIADLAVQKLWYDLREEIESMDFSDCRDGYAFGTFSHLTAGYDVCYYAYLCCTAMAQDVFHSVFAADPFQKDTWDKYRREILQYGGSQQDLLQMLENFLGRPPNMGALVEGLQRADSQK</sequence>
<keyword evidence="5 7" id="KW-0862">Zinc</keyword>
<evidence type="ECO:0000256" key="4">
    <source>
        <dbReference type="ARBA" id="ARBA00022801"/>
    </source>
</evidence>
<dbReference type="InterPro" id="IPR024077">
    <property type="entry name" value="Neurolysin/TOP_dom2"/>
</dbReference>
<dbReference type="Gene3D" id="3.40.390.10">
    <property type="entry name" value="Collagenase (Catalytic Domain)"/>
    <property type="match status" value="1"/>
</dbReference>
<comment type="similarity">
    <text evidence="1 7">Belongs to the peptidase M3 family.</text>
</comment>
<evidence type="ECO:0000313" key="9">
    <source>
        <dbReference type="EMBL" id="OOF95808.1"/>
    </source>
</evidence>
<keyword evidence="10" id="KW-1185">Reference proteome</keyword>
<dbReference type="PANTHER" id="PTHR11804:SF84">
    <property type="entry name" value="SACCHAROLYSIN"/>
    <property type="match status" value="1"/>
</dbReference>
<keyword evidence="6 7" id="KW-0482">Metalloprotease</keyword>
<organism evidence="9 10">
    <name type="scientific">Aspergillus carbonarius (strain ITEM 5010)</name>
    <dbReference type="NCBI Taxonomy" id="602072"/>
    <lineage>
        <taxon>Eukaryota</taxon>
        <taxon>Fungi</taxon>
        <taxon>Dikarya</taxon>
        <taxon>Ascomycota</taxon>
        <taxon>Pezizomycotina</taxon>
        <taxon>Eurotiomycetes</taxon>
        <taxon>Eurotiomycetidae</taxon>
        <taxon>Eurotiales</taxon>
        <taxon>Aspergillaceae</taxon>
        <taxon>Aspergillus</taxon>
        <taxon>Aspergillus subgen. Circumdati</taxon>
    </lineage>
</organism>